<dbReference type="AlphaFoldDB" id="A0AAE7BZU8"/>
<organism evidence="1 2">
    <name type="scientific">Macrococcoides canis</name>
    <dbReference type="NCBI Taxonomy" id="1855823"/>
    <lineage>
        <taxon>Bacteria</taxon>
        <taxon>Bacillati</taxon>
        <taxon>Bacillota</taxon>
        <taxon>Bacilli</taxon>
        <taxon>Bacillales</taxon>
        <taxon>Staphylococcaceae</taxon>
        <taxon>Macrococcoides</taxon>
    </lineage>
</organism>
<dbReference type="EMBL" id="CP047363">
    <property type="protein sequence ID" value="QIH78132.1"/>
    <property type="molecule type" value="Genomic_DNA"/>
</dbReference>
<dbReference type="Proteomes" id="UP000501122">
    <property type="component" value="Chromosome"/>
</dbReference>
<proteinExistence type="predicted"/>
<dbReference type="RefSeq" id="WP_164953334.1">
    <property type="nucleotide sequence ID" value="NZ_CP047363.1"/>
</dbReference>
<sequence>MIEVNGVRIGVSDNTFVMEFVTDEAKALYQSNKEHFKKGFEDICNIANEDIKKALSQAVQSTDKA</sequence>
<evidence type="ECO:0000313" key="1">
    <source>
        <dbReference type="EMBL" id="QIH78132.1"/>
    </source>
</evidence>
<gene>
    <name evidence="1" type="ORF">GTN30_05565</name>
</gene>
<accession>A0AAE7BZU8</accession>
<evidence type="ECO:0000313" key="2">
    <source>
        <dbReference type="Proteomes" id="UP000501122"/>
    </source>
</evidence>
<name>A0AAE7BZU8_9STAP</name>
<protein>
    <submittedName>
        <fullName evidence="1">Uncharacterized protein</fullName>
    </submittedName>
</protein>
<reference evidence="1" key="1">
    <citation type="journal article" date="2020" name="Antimicrob. Agents Chemother.">
        <title>The novel macrolide resistance genes mef(D), msr(F) and msr(H) are present on resistance islands in Macrococcus canis, Macrococcus caseolyticus and Staphylococcus aureus.</title>
        <authorList>
            <person name="Schwendener S."/>
            <person name="Dona V."/>
            <person name="Perreten V."/>
        </authorList>
    </citation>
    <scope>NUCLEOTIDE SEQUENCE</scope>
    <source>
        <strain evidence="1">Epi0076A</strain>
    </source>
</reference>